<dbReference type="Proteomes" id="UP000004508">
    <property type="component" value="Unassembled WGS sequence"/>
</dbReference>
<dbReference type="OrthoDB" id="9811413at2"/>
<dbReference type="InterPro" id="IPR034660">
    <property type="entry name" value="DinB/YfiT-like"/>
</dbReference>
<dbReference type="EMBL" id="ADVG01000003">
    <property type="protein sequence ID" value="EFH84460.1"/>
    <property type="molecule type" value="Genomic_DNA"/>
</dbReference>
<feature type="binding site" evidence="3">
    <location>
        <position position="128"/>
    </location>
    <ligand>
        <name>a divalent metal cation</name>
        <dbReference type="ChEBI" id="CHEBI:60240"/>
    </ligand>
</feature>
<organism evidence="4 5">
    <name type="scientific">Ktedonobacter racemifer DSM 44963</name>
    <dbReference type="NCBI Taxonomy" id="485913"/>
    <lineage>
        <taxon>Bacteria</taxon>
        <taxon>Bacillati</taxon>
        <taxon>Chloroflexota</taxon>
        <taxon>Ktedonobacteria</taxon>
        <taxon>Ktedonobacterales</taxon>
        <taxon>Ktedonobacteraceae</taxon>
        <taxon>Ktedonobacter</taxon>
    </lineage>
</organism>
<keyword evidence="2 3" id="KW-0479">Metal-binding</keyword>
<dbReference type="Gene3D" id="1.20.120.450">
    <property type="entry name" value="dinb family like domain"/>
    <property type="match status" value="1"/>
</dbReference>
<dbReference type="InterPro" id="IPR007837">
    <property type="entry name" value="DinB"/>
</dbReference>
<evidence type="ECO:0000256" key="2">
    <source>
        <dbReference type="ARBA" id="ARBA00022723"/>
    </source>
</evidence>
<feature type="binding site" evidence="3">
    <location>
        <position position="48"/>
    </location>
    <ligand>
        <name>a divalent metal cation</name>
        <dbReference type="ChEBI" id="CHEBI:60240"/>
    </ligand>
</feature>
<evidence type="ECO:0000313" key="5">
    <source>
        <dbReference type="Proteomes" id="UP000004508"/>
    </source>
</evidence>
<dbReference type="eggNOG" id="COG2318">
    <property type="taxonomic scope" value="Bacteria"/>
</dbReference>
<dbReference type="STRING" id="485913.Krac_5508"/>
<evidence type="ECO:0000313" key="4">
    <source>
        <dbReference type="EMBL" id="EFH84460.1"/>
    </source>
</evidence>
<dbReference type="InParanoid" id="D6TW77"/>
<evidence type="ECO:0000256" key="1">
    <source>
        <dbReference type="ARBA" id="ARBA00008635"/>
    </source>
</evidence>
<feature type="binding site" evidence="3">
    <location>
        <position position="132"/>
    </location>
    <ligand>
        <name>a divalent metal cation</name>
        <dbReference type="ChEBI" id="CHEBI:60240"/>
    </ligand>
</feature>
<dbReference type="Pfam" id="PF05163">
    <property type="entry name" value="DinB"/>
    <property type="match status" value="1"/>
</dbReference>
<name>D6TW77_KTERA</name>
<proteinExistence type="inferred from homology"/>
<gene>
    <name evidence="4" type="ORF">Krac_5508</name>
</gene>
<comment type="similarity">
    <text evidence="1">Belongs to the DinB family.</text>
</comment>
<dbReference type="SUPFAM" id="SSF109854">
    <property type="entry name" value="DinB/YfiT-like putative metalloenzymes"/>
    <property type="match status" value="1"/>
</dbReference>
<evidence type="ECO:0000256" key="3">
    <source>
        <dbReference type="PIRSR" id="PIRSR607837-1"/>
    </source>
</evidence>
<reference evidence="4 5" key="1">
    <citation type="journal article" date="2011" name="Stand. Genomic Sci.">
        <title>Non-contiguous finished genome sequence and contextual data of the filamentous soil bacterium Ktedonobacter racemifer type strain (SOSP1-21).</title>
        <authorList>
            <person name="Chang Y.J."/>
            <person name="Land M."/>
            <person name="Hauser L."/>
            <person name="Chertkov O."/>
            <person name="Del Rio T.G."/>
            <person name="Nolan M."/>
            <person name="Copeland A."/>
            <person name="Tice H."/>
            <person name="Cheng J.F."/>
            <person name="Lucas S."/>
            <person name="Han C."/>
            <person name="Goodwin L."/>
            <person name="Pitluck S."/>
            <person name="Ivanova N."/>
            <person name="Ovchinikova G."/>
            <person name="Pati A."/>
            <person name="Chen A."/>
            <person name="Palaniappan K."/>
            <person name="Mavromatis K."/>
            <person name="Liolios K."/>
            <person name="Brettin T."/>
            <person name="Fiebig A."/>
            <person name="Rohde M."/>
            <person name="Abt B."/>
            <person name="Goker M."/>
            <person name="Detter J.C."/>
            <person name="Woyke T."/>
            <person name="Bristow J."/>
            <person name="Eisen J.A."/>
            <person name="Markowitz V."/>
            <person name="Hugenholtz P."/>
            <person name="Kyrpides N.C."/>
            <person name="Klenk H.P."/>
            <person name="Lapidus A."/>
        </authorList>
    </citation>
    <scope>NUCLEOTIDE SEQUENCE [LARGE SCALE GENOMIC DNA]</scope>
    <source>
        <strain evidence="5">DSM 44963</strain>
    </source>
</reference>
<dbReference type="RefSeq" id="WP_007916016.1">
    <property type="nucleotide sequence ID" value="NZ_ADVG01000003.1"/>
</dbReference>
<dbReference type="GO" id="GO:0046872">
    <property type="term" value="F:metal ion binding"/>
    <property type="evidence" value="ECO:0007669"/>
    <property type="project" value="UniProtKB-KW"/>
</dbReference>
<keyword evidence="5" id="KW-1185">Reference proteome</keyword>
<dbReference type="AlphaFoldDB" id="D6TW77"/>
<comment type="caution">
    <text evidence="4">The sequence shown here is derived from an EMBL/GenBank/DDBJ whole genome shotgun (WGS) entry which is preliminary data.</text>
</comment>
<protein>
    <submittedName>
        <fullName evidence="4">DinB family protein</fullName>
    </submittedName>
</protein>
<sequence>MTTRFTNVFKQHLWANLQLLETCSKLSEEQLDATAIGTYGSIRETLKHLFAAEERYTFLLTGQRSEPELSEEAPFVGFNELQQRACKTGEALIALAEDGEENQVIHLFYDEQDHEVPAFIVLIQALNHATDHRSQIATLLSLQGMSLPQLDGWSYYRAMS</sequence>
<accession>D6TW77</accession>